<sequence length="149" mass="17464">MRLELDIHRVWEGNFRVYGARKVWRQLLREGIGVARCTVEWLMKKLGMQGVRRGTKYWTTIADDLLVRPTDRVNRQFIATRPNQLWIADITFAATWTGFVYVAFIIDVFARYIVGWRVSPSLHTYMVLDALEQALCARRDIKGLIHHSD</sequence>
<dbReference type="InterPro" id="IPR036397">
    <property type="entry name" value="RNaseH_sf"/>
</dbReference>
<gene>
    <name evidence="3" type="ORF">SAMN05421510_10894</name>
</gene>
<dbReference type="Proteomes" id="UP000181998">
    <property type="component" value="Unassembled WGS sequence"/>
</dbReference>
<protein>
    <submittedName>
        <fullName evidence="3">Integrase core domain-containing protein</fullName>
    </submittedName>
</protein>
<dbReference type="Pfam" id="PF00665">
    <property type="entry name" value="rve"/>
    <property type="match status" value="1"/>
</dbReference>
<organism evidence="3 4">
    <name type="scientific">Nitrosomonas ureae</name>
    <dbReference type="NCBI Taxonomy" id="44577"/>
    <lineage>
        <taxon>Bacteria</taxon>
        <taxon>Pseudomonadati</taxon>
        <taxon>Pseudomonadota</taxon>
        <taxon>Betaproteobacteria</taxon>
        <taxon>Nitrosomonadales</taxon>
        <taxon>Nitrosomonadaceae</taxon>
        <taxon>Nitrosomonas</taxon>
    </lineage>
</organism>
<accession>A0A1H9H5C4</accession>
<dbReference type="AlphaFoldDB" id="A0A1H9H5C4"/>
<dbReference type="Gene3D" id="3.30.420.10">
    <property type="entry name" value="Ribonuclease H-like superfamily/Ribonuclease H"/>
    <property type="match status" value="1"/>
</dbReference>
<evidence type="ECO:0000313" key="4">
    <source>
        <dbReference type="Proteomes" id="UP000181998"/>
    </source>
</evidence>
<dbReference type="EMBL" id="FOFX01000089">
    <property type="protein sequence ID" value="SEQ57509.1"/>
    <property type="molecule type" value="Genomic_DNA"/>
</dbReference>
<dbReference type="GO" id="GO:0003676">
    <property type="term" value="F:nucleic acid binding"/>
    <property type="evidence" value="ECO:0007669"/>
    <property type="project" value="InterPro"/>
</dbReference>
<proteinExistence type="predicted"/>
<dbReference type="InterPro" id="IPR050900">
    <property type="entry name" value="Transposase_IS3/IS150/IS904"/>
</dbReference>
<dbReference type="PANTHER" id="PTHR46889:SF4">
    <property type="entry name" value="TRANSPOSASE INSO FOR INSERTION SEQUENCE ELEMENT IS911B-RELATED"/>
    <property type="match status" value="1"/>
</dbReference>
<dbReference type="InterPro" id="IPR001584">
    <property type="entry name" value="Integrase_cat-core"/>
</dbReference>
<dbReference type="SUPFAM" id="SSF53098">
    <property type="entry name" value="Ribonuclease H-like"/>
    <property type="match status" value="1"/>
</dbReference>
<keyword evidence="1" id="KW-1133">Transmembrane helix</keyword>
<dbReference type="InterPro" id="IPR025948">
    <property type="entry name" value="HTH-like_dom"/>
</dbReference>
<evidence type="ECO:0000256" key="1">
    <source>
        <dbReference type="SAM" id="Phobius"/>
    </source>
</evidence>
<dbReference type="Pfam" id="PF13276">
    <property type="entry name" value="HTH_21"/>
    <property type="match status" value="1"/>
</dbReference>
<name>A0A1H9H5C4_9PROT</name>
<dbReference type="PANTHER" id="PTHR46889">
    <property type="entry name" value="TRANSPOSASE INSF FOR INSERTION SEQUENCE IS3B-RELATED"/>
    <property type="match status" value="1"/>
</dbReference>
<keyword evidence="1" id="KW-0472">Membrane</keyword>
<feature type="domain" description="Integrase catalytic" evidence="2">
    <location>
        <begin position="78"/>
        <end position="149"/>
    </location>
</feature>
<feature type="transmembrane region" description="Helical" evidence="1">
    <location>
        <begin position="85"/>
        <end position="114"/>
    </location>
</feature>
<evidence type="ECO:0000313" key="3">
    <source>
        <dbReference type="EMBL" id="SEQ57509.1"/>
    </source>
</evidence>
<dbReference type="STRING" id="44577.ATY38_14705"/>
<evidence type="ECO:0000259" key="2">
    <source>
        <dbReference type="PROSITE" id="PS50994"/>
    </source>
</evidence>
<dbReference type="GO" id="GO:0015074">
    <property type="term" value="P:DNA integration"/>
    <property type="evidence" value="ECO:0007669"/>
    <property type="project" value="InterPro"/>
</dbReference>
<keyword evidence="1" id="KW-0812">Transmembrane</keyword>
<dbReference type="InterPro" id="IPR012337">
    <property type="entry name" value="RNaseH-like_sf"/>
</dbReference>
<dbReference type="PROSITE" id="PS50994">
    <property type="entry name" value="INTEGRASE"/>
    <property type="match status" value="1"/>
</dbReference>
<reference evidence="3 4" key="1">
    <citation type="submission" date="2016-10" db="EMBL/GenBank/DDBJ databases">
        <authorList>
            <person name="de Groot N.N."/>
        </authorList>
    </citation>
    <scope>NUCLEOTIDE SEQUENCE [LARGE SCALE GENOMIC DNA]</scope>
    <source>
        <strain evidence="3 4">Nm9</strain>
    </source>
</reference>